<evidence type="ECO:0000313" key="2">
    <source>
        <dbReference type="Proteomes" id="UP000176682"/>
    </source>
</evidence>
<dbReference type="AlphaFoldDB" id="A0A1F5FJV6"/>
<sequence length="121" mass="13582">MVIVMEVVLGDGQLLSLRSENDGMRLHFYKDPVGLTLLDVWVMSSRPDHFLTCAERLLAADSAQSFWTLSQLGLYGSLTALDNTKVRLLFSTKPQARPVDVELTRMVFSALVTNIANYFDK</sequence>
<reference evidence="1 2" key="1">
    <citation type="journal article" date="2016" name="Nat. Commun.">
        <title>Thousands of microbial genomes shed light on interconnected biogeochemical processes in an aquifer system.</title>
        <authorList>
            <person name="Anantharaman K."/>
            <person name="Brown C.T."/>
            <person name="Hug L.A."/>
            <person name="Sharon I."/>
            <person name="Castelle C.J."/>
            <person name="Probst A.J."/>
            <person name="Thomas B.C."/>
            <person name="Singh A."/>
            <person name="Wilkins M.J."/>
            <person name="Karaoz U."/>
            <person name="Brodie E.L."/>
            <person name="Williams K.H."/>
            <person name="Hubbard S.S."/>
            <person name="Banfield J.F."/>
        </authorList>
    </citation>
    <scope>NUCLEOTIDE SEQUENCE [LARGE SCALE GENOMIC DNA]</scope>
</reference>
<name>A0A1F5FJV6_9BACT</name>
<gene>
    <name evidence="1" type="ORF">A2368_03220</name>
</gene>
<evidence type="ECO:0000313" key="1">
    <source>
        <dbReference type="EMBL" id="OGD79893.1"/>
    </source>
</evidence>
<protein>
    <submittedName>
        <fullName evidence="1">Uncharacterized protein</fullName>
    </submittedName>
</protein>
<accession>A0A1F5FJV6</accession>
<comment type="caution">
    <text evidence="1">The sequence shown here is derived from an EMBL/GenBank/DDBJ whole genome shotgun (WGS) entry which is preliminary data.</text>
</comment>
<dbReference type="Proteomes" id="UP000176682">
    <property type="component" value="Unassembled WGS sequence"/>
</dbReference>
<organism evidence="1 2">
    <name type="scientific">Candidatus Collierbacteria bacterium RIFOXYB1_FULL_49_13</name>
    <dbReference type="NCBI Taxonomy" id="1817728"/>
    <lineage>
        <taxon>Bacteria</taxon>
        <taxon>Candidatus Collieribacteriota</taxon>
    </lineage>
</organism>
<dbReference type="EMBL" id="MFAM01000006">
    <property type="protein sequence ID" value="OGD79893.1"/>
    <property type="molecule type" value="Genomic_DNA"/>
</dbReference>
<proteinExistence type="predicted"/>